<evidence type="ECO:0000256" key="11">
    <source>
        <dbReference type="RuleBase" id="RU004253"/>
    </source>
</evidence>
<comment type="catalytic activity">
    <reaction evidence="6 9 10">
        <text>4-methyl-5-(2-phosphooxyethyl)-thiazole + 4-amino-2-methyl-5-(diphosphooxymethyl)pyrimidine + H(+) = thiamine phosphate + diphosphate</text>
        <dbReference type="Rhea" id="RHEA:22328"/>
        <dbReference type="ChEBI" id="CHEBI:15378"/>
        <dbReference type="ChEBI" id="CHEBI:33019"/>
        <dbReference type="ChEBI" id="CHEBI:37575"/>
        <dbReference type="ChEBI" id="CHEBI:57841"/>
        <dbReference type="ChEBI" id="CHEBI:58296"/>
        <dbReference type="EC" id="2.5.1.3"/>
    </reaction>
</comment>
<gene>
    <name evidence="9" type="primary">thiE</name>
    <name evidence="13" type="ORF">AR1Y2_2139</name>
</gene>
<feature type="binding site" evidence="9">
    <location>
        <position position="167"/>
    </location>
    <ligand>
        <name>2-[(2R,5Z)-2-carboxy-4-methylthiazol-5(2H)-ylidene]ethyl phosphate</name>
        <dbReference type="ChEBI" id="CHEBI:62899"/>
    </ligand>
</feature>
<evidence type="ECO:0000256" key="9">
    <source>
        <dbReference type="HAMAP-Rule" id="MF_00097"/>
    </source>
</evidence>
<feature type="binding site" evidence="9">
    <location>
        <position position="73"/>
    </location>
    <ligand>
        <name>Mg(2+)</name>
        <dbReference type="ChEBI" id="CHEBI:18420"/>
    </ligand>
</feature>
<keyword evidence="3 9" id="KW-0479">Metal-binding</keyword>
<evidence type="ECO:0000256" key="8">
    <source>
        <dbReference type="ARBA" id="ARBA00047883"/>
    </source>
</evidence>
<keyword evidence="2 9" id="KW-0808">Transferase</keyword>
<dbReference type="GO" id="GO:0005737">
    <property type="term" value="C:cytoplasm"/>
    <property type="evidence" value="ECO:0007669"/>
    <property type="project" value="TreeGrafter"/>
</dbReference>
<evidence type="ECO:0000256" key="1">
    <source>
        <dbReference type="ARBA" id="ARBA00005165"/>
    </source>
</evidence>
<accession>A0A4P8IHU3</accession>
<comment type="similarity">
    <text evidence="9 10">Belongs to the thiamine-phosphate synthase family.</text>
</comment>
<dbReference type="GO" id="GO:0009229">
    <property type="term" value="P:thiamine diphosphate biosynthetic process"/>
    <property type="evidence" value="ECO:0007669"/>
    <property type="project" value="UniProtKB-UniRule"/>
</dbReference>
<evidence type="ECO:0000259" key="12">
    <source>
        <dbReference type="Pfam" id="PF02581"/>
    </source>
</evidence>
<evidence type="ECO:0000256" key="3">
    <source>
        <dbReference type="ARBA" id="ARBA00022723"/>
    </source>
</evidence>
<dbReference type="PANTHER" id="PTHR20857:SF23">
    <property type="entry name" value="THIAMINE BIOSYNTHETIC BIFUNCTIONAL ENZYME"/>
    <property type="match status" value="1"/>
</dbReference>
<dbReference type="UniPathway" id="UPA00060">
    <property type="reaction ID" value="UER00141"/>
</dbReference>
<feature type="binding site" evidence="9">
    <location>
        <begin position="137"/>
        <end position="139"/>
    </location>
    <ligand>
        <name>2-[(2R,5Z)-2-carboxy-4-methylthiazol-5(2H)-ylidene]ethyl phosphate</name>
        <dbReference type="ChEBI" id="CHEBI:62899"/>
    </ligand>
</feature>
<dbReference type="EC" id="2.5.1.3" evidence="9"/>
<dbReference type="PANTHER" id="PTHR20857">
    <property type="entry name" value="THIAMINE-PHOSPHATE PYROPHOSPHORYLASE"/>
    <property type="match status" value="1"/>
</dbReference>
<evidence type="ECO:0000256" key="4">
    <source>
        <dbReference type="ARBA" id="ARBA00022842"/>
    </source>
</evidence>
<organism evidence="13 14">
    <name type="scientific">Anaerostipes rhamnosivorans</name>
    <dbReference type="NCBI Taxonomy" id="1229621"/>
    <lineage>
        <taxon>Bacteria</taxon>
        <taxon>Bacillati</taxon>
        <taxon>Bacillota</taxon>
        <taxon>Clostridia</taxon>
        <taxon>Lachnospirales</taxon>
        <taxon>Lachnospiraceae</taxon>
        <taxon>Anaerostipes</taxon>
    </lineage>
</organism>
<evidence type="ECO:0000256" key="2">
    <source>
        <dbReference type="ARBA" id="ARBA00022679"/>
    </source>
</evidence>
<keyword evidence="4 9" id="KW-0460">Magnesium</keyword>
<feature type="binding site" evidence="9">
    <location>
        <position position="111"/>
    </location>
    <ligand>
        <name>4-amino-2-methyl-5-(diphosphooxymethyl)pyrimidine</name>
        <dbReference type="ChEBI" id="CHEBI:57841"/>
    </ligand>
</feature>
<comment type="pathway">
    <text evidence="1 9 11">Cofactor biosynthesis; thiamine diphosphate biosynthesis; thiamine phosphate from 4-amino-2-methyl-5-diphosphomethylpyrimidine and 4-methyl-5-(2-phosphoethyl)-thiazole: step 1/1.</text>
</comment>
<evidence type="ECO:0000313" key="14">
    <source>
        <dbReference type="Proteomes" id="UP000298653"/>
    </source>
</evidence>
<feature type="binding site" evidence="9">
    <location>
        <begin position="187"/>
        <end position="188"/>
    </location>
    <ligand>
        <name>2-[(2R,5Z)-2-carboxy-4-methylthiazol-5(2H)-ylidene]ethyl phosphate</name>
        <dbReference type="ChEBI" id="CHEBI:62899"/>
    </ligand>
</feature>
<feature type="binding site" evidence="9">
    <location>
        <position position="72"/>
    </location>
    <ligand>
        <name>4-amino-2-methyl-5-(diphosphooxymethyl)pyrimidine</name>
        <dbReference type="ChEBI" id="CHEBI:57841"/>
    </ligand>
</feature>
<name>A0A4P8IHU3_9FIRM</name>
<evidence type="ECO:0000256" key="5">
    <source>
        <dbReference type="ARBA" id="ARBA00022977"/>
    </source>
</evidence>
<dbReference type="Proteomes" id="UP000298653">
    <property type="component" value="Chromosome"/>
</dbReference>
<dbReference type="GO" id="GO:0004789">
    <property type="term" value="F:thiamine-phosphate diphosphorylase activity"/>
    <property type="evidence" value="ECO:0007669"/>
    <property type="project" value="UniProtKB-UniRule"/>
</dbReference>
<dbReference type="Gene3D" id="3.20.20.70">
    <property type="entry name" value="Aldolase class I"/>
    <property type="match status" value="1"/>
</dbReference>
<comment type="catalytic activity">
    <reaction evidence="7 9 10">
        <text>2-(2-carboxy-4-methylthiazol-5-yl)ethyl phosphate + 4-amino-2-methyl-5-(diphosphooxymethyl)pyrimidine + 2 H(+) = thiamine phosphate + CO2 + diphosphate</text>
        <dbReference type="Rhea" id="RHEA:47848"/>
        <dbReference type="ChEBI" id="CHEBI:15378"/>
        <dbReference type="ChEBI" id="CHEBI:16526"/>
        <dbReference type="ChEBI" id="CHEBI:33019"/>
        <dbReference type="ChEBI" id="CHEBI:37575"/>
        <dbReference type="ChEBI" id="CHEBI:57841"/>
        <dbReference type="ChEBI" id="CHEBI:62890"/>
        <dbReference type="EC" id="2.5.1.3"/>
    </reaction>
</comment>
<comment type="cofactor">
    <cofactor evidence="9">
        <name>Mg(2+)</name>
        <dbReference type="ChEBI" id="CHEBI:18420"/>
    </cofactor>
    <text evidence="9">Binds 1 Mg(2+) ion per subunit.</text>
</comment>
<dbReference type="InterPro" id="IPR013785">
    <property type="entry name" value="Aldolase_TIM"/>
</dbReference>
<dbReference type="EMBL" id="CP040058">
    <property type="protein sequence ID" value="QCP35593.1"/>
    <property type="molecule type" value="Genomic_DNA"/>
</dbReference>
<dbReference type="SUPFAM" id="SSF51391">
    <property type="entry name" value="Thiamin phosphate synthase"/>
    <property type="match status" value="1"/>
</dbReference>
<dbReference type="NCBIfam" id="TIGR00693">
    <property type="entry name" value="thiE"/>
    <property type="match status" value="1"/>
</dbReference>
<proteinExistence type="inferred from homology"/>
<reference evidence="13 14" key="1">
    <citation type="submission" date="2019-05" db="EMBL/GenBank/DDBJ databases">
        <title>Complete genome sequencing of Anaerostipes rhamnosivorans.</title>
        <authorList>
            <person name="Bui T.P.N."/>
            <person name="de Vos W.M."/>
        </authorList>
    </citation>
    <scope>NUCLEOTIDE SEQUENCE [LARGE SCALE GENOMIC DNA]</scope>
    <source>
        <strain evidence="13 14">1y2</strain>
    </source>
</reference>
<dbReference type="Pfam" id="PF02581">
    <property type="entry name" value="TMP-TENI"/>
    <property type="match status" value="1"/>
</dbReference>
<dbReference type="InterPro" id="IPR034291">
    <property type="entry name" value="TMP_synthase"/>
</dbReference>
<dbReference type="InterPro" id="IPR022998">
    <property type="entry name" value="ThiamineP_synth_TenI"/>
</dbReference>
<protein>
    <recommendedName>
        <fullName evidence="9">Thiamine-phosphate synthase</fullName>
        <shortName evidence="9">TP synthase</shortName>
        <shortName evidence="9">TPS</shortName>
        <ecNumber evidence="9">2.5.1.3</ecNumber>
    </recommendedName>
    <alternativeName>
        <fullName evidence="9">Thiamine-phosphate pyrophosphorylase</fullName>
        <shortName evidence="9">TMP pyrophosphorylase</shortName>
        <shortName evidence="9">TMP-PPase</shortName>
    </alternativeName>
</protein>
<sequence length="213" mass="23295">MKVESKAMTLYAVTDAAWVGKQTLMEQVKDALDGGITFLQLREKNLDRDAFLKEAREMAELSQQYHVPFVVNDEVEIALECGADGVHVGQDDMACQNARKLLGPDKIIGVSVHNVEEALKAQADGADYLGLGAVKATPTKTDAKVVEFEEIQRVCNAVSIPVVAIGGIKKDNLMELQGSHVDGIAVVSAIFGAEDIRQETKELRKKAEEMKRR</sequence>
<comment type="function">
    <text evidence="9">Condenses 4-methyl-5-(beta-hydroxyethyl)thiazole monophosphate (THZ-P) and 2-methyl-4-amino-5-hydroxymethyl pyrimidine pyrophosphate (HMP-PP) to form thiamine monophosphate (TMP).</text>
</comment>
<dbReference type="KEGG" id="arf:AR1Y2_2139"/>
<dbReference type="CDD" id="cd00564">
    <property type="entry name" value="TMP_TenI"/>
    <property type="match status" value="1"/>
</dbReference>
<evidence type="ECO:0000256" key="10">
    <source>
        <dbReference type="RuleBase" id="RU003826"/>
    </source>
</evidence>
<dbReference type="GO" id="GO:0009228">
    <property type="term" value="P:thiamine biosynthetic process"/>
    <property type="evidence" value="ECO:0007669"/>
    <property type="project" value="UniProtKB-KW"/>
</dbReference>
<dbReference type="GO" id="GO:0000287">
    <property type="term" value="F:magnesium ion binding"/>
    <property type="evidence" value="ECO:0007669"/>
    <property type="project" value="UniProtKB-UniRule"/>
</dbReference>
<evidence type="ECO:0000256" key="6">
    <source>
        <dbReference type="ARBA" id="ARBA00047334"/>
    </source>
</evidence>
<feature type="binding site" evidence="9">
    <location>
        <position position="140"/>
    </location>
    <ligand>
        <name>4-amino-2-methyl-5-(diphosphooxymethyl)pyrimidine</name>
        <dbReference type="ChEBI" id="CHEBI:57841"/>
    </ligand>
</feature>
<evidence type="ECO:0000313" key="13">
    <source>
        <dbReference type="EMBL" id="QCP35593.1"/>
    </source>
</evidence>
<keyword evidence="14" id="KW-1185">Reference proteome</keyword>
<dbReference type="FunFam" id="3.20.20.70:FF:000096">
    <property type="entry name" value="Thiamine-phosphate synthase"/>
    <property type="match status" value="1"/>
</dbReference>
<keyword evidence="5 9" id="KW-0784">Thiamine biosynthesis</keyword>
<feature type="domain" description="Thiamine phosphate synthase/TenI" evidence="12">
    <location>
        <begin position="10"/>
        <end position="190"/>
    </location>
</feature>
<feature type="binding site" evidence="9">
    <location>
        <begin position="40"/>
        <end position="44"/>
    </location>
    <ligand>
        <name>4-amino-2-methyl-5-(diphosphooxymethyl)pyrimidine</name>
        <dbReference type="ChEBI" id="CHEBI:57841"/>
    </ligand>
</feature>
<comment type="catalytic activity">
    <reaction evidence="8 9 10">
        <text>2-[(2R,5Z)-2-carboxy-4-methylthiazol-5(2H)-ylidene]ethyl phosphate + 4-amino-2-methyl-5-(diphosphooxymethyl)pyrimidine + 2 H(+) = thiamine phosphate + CO2 + diphosphate</text>
        <dbReference type="Rhea" id="RHEA:47844"/>
        <dbReference type="ChEBI" id="CHEBI:15378"/>
        <dbReference type="ChEBI" id="CHEBI:16526"/>
        <dbReference type="ChEBI" id="CHEBI:33019"/>
        <dbReference type="ChEBI" id="CHEBI:37575"/>
        <dbReference type="ChEBI" id="CHEBI:57841"/>
        <dbReference type="ChEBI" id="CHEBI:62899"/>
        <dbReference type="EC" id="2.5.1.3"/>
    </reaction>
</comment>
<dbReference type="InterPro" id="IPR036206">
    <property type="entry name" value="ThiamineP_synth_sf"/>
</dbReference>
<feature type="binding site" evidence="9">
    <location>
        <position position="92"/>
    </location>
    <ligand>
        <name>Mg(2+)</name>
        <dbReference type="ChEBI" id="CHEBI:18420"/>
    </ligand>
</feature>
<evidence type="ECO:0000256" key="7">
    <source>
        <dbReference type="ARBA" id="ARBA00047851"/>
    </source>
</evidence>
<dbReference type="HAMAP" id="MF_00097">
    <property type="entry name" value="TMP_synthase"/>
    <property type="match status" value="1"/>
</dbReference>
<dbReference type="AlphaFoldDB" id="A0A4P8IHU3"/>